<reference evidence="2" key="1">
    <citation type="submission" date="2020-11" db="EMBL/GenBank/DDBJ databases">
        <authorList>
            <consortium name="DOE Joint Genome Institute"/>
            <person name="Ahrendt S."/>
            <person name="Riley R."/>
            <person name="Andreopoulos W."/>
            <person name="Labutti K."/>
            <person name="Pangilinan J."/>
            <person name="Ruiz-Duenas F.J."/>
            <person name="Barrasa J.M."/>
            <person name="Sanchez-Garcia M."/>
            <person name="Camarero S."/>
            <person name="Miyauchi S."/>
            <person name="Serrano A."/>
            <person name="Linde D."/>
            <person name="Babiker R."/>
            <person name="Drula E."/>
            <person name="Ayuso-Fernandez I."/>
            <person name="Pacheco R."/>
            <person name="Padilla G."/>
            <person name="Ferreira P."/>
            <person name="Barriuso J."/>
            <person name="Kellner H."/>
            <person name="Castanera R."/>
            <person name="Alfaro M."/>
            <person name="Ramirez L."/>
            <person name="Pisabarro A.G."/>
            <person name="Kuo A."/>
            <person name="Tritt A."/>
            <person name="Lipzen A."/>
            <person name="He G."/>
            <person name="Yan M."/>
            <person name="Ng V."/>
            <person name="Cullen D."/>
            <person name="Martin F."/>
            <person name="Rosso M.-N."/>
            <person name="Henrissat B."/>
            <person name="Hibbett D."/>
            <person name="Martinez A.T."/>
            <person name="Grigoriev I.V."/>
        </authorList>
    </citation>
    <scope>NUCLEOTIDE SEQUENCE</scope>
    <source>
        <strain evidence="2">CBS 506.95</strain>
    </source>
</reference>
<name>A0A9P6BC85_9AGAR</name>
<evidence type="ECO:0000313" key="3">
    <source>
        <dbReference type="Proteomes" id="UP000807306"/>
    </source>
</evidence>
<dbReference type="Pfam" id="PF18759">
    <property type="entry name" value="Plavaka"/>
    <property type="match status" value="2"/>
</dbReference>
<gene>
    <name evidence="2" type="ORF">CPB83DRAFT_778694</name>
</gene>
<accession>A0A9P6BC85</accession>
<protein>
    <submittedName>
        <fullName evidence="2">Uncharacterized protein</fullName>
    </submittedName>
</protein>
<evidence type="ECO:0000313" key="2">
    <source>
        <dbReference type="EMBL" id="KAF9521462.1"/>
    </source>
</evidence>
<dbReference type="OrthoDB" id="2418900at2759"/>
<feature type="signal peptide" evidence="1">
    <location>
        <begin position="1"/>
        <end position="20"/>
    </location>
</feature>
<dbReference type="InterPro" id="IPR041078">
    <property type="entry name" value="Plavaka"/>
</dbReference>
<dbReference type="EMBL" id="MU158057">
    <property type="protein sequence ID" value="KAF9521462.1"/>
    <property type="molecule type" value="Genomic_DNA"/>
</dbReference>
<keyword evidence="3" id="KW-1185">Reference proteome</keyword>
<evidence type="ECO:0000256" key="1">
    <source>
        <dbReference type="SAM" id="SignalP"/>
    </source>
</evidence>
<sequence>MWTGKWWWSIQKLCPPGATLCPIIIATDKTNLTQFSSGIYAYPIYLTIGNIPKLLQCKPTKQACVLLGYLPAESELLKGITLSKKNIGSRHQELFHSTMCHILTPLIKAGTDDVDMTSGNSEVQCVHPGFVEVCMKDDVSGSVSVPFCTDFPFTNIHNSLTPDVLHQLYQGVVKYLIEWSQTLLTNKELDVRIRSLPPVYGVHYFDNGFSVLSQISSLEQKEMVKIPLGCLVGIVPDDALVAFKALLDFIYLACQGTPFGPLIPVRFQTFPCPSKASHAPPKLLLA</sequence>
<dbReference type="Proteomes" id="UP000807306">
    <property type="component" value="Unassembled WGS sequence"/>
</dbReference>
<feature type="chain" id="PRO_5040344283" evidence="1">
    <location>
        <begin position="21"/>
        <end position="286"/>
    </location>
</feature>
<keyword evidence="1" id="KW-0732">Signal</keyword>
<comment type="caution">
    <text evidence="2">The sequence shown here is derived from an EMBL/GenBank/DDBJ whole genome shotgun (WGS) entry which is preliminary data.</text>
</comment>
<proteinExistence type="predicted"/>
<organism evidence="2 3">
    <name type="scientific">Crepidotus variabilis</name>
    <dbReference type="NCBI Taxonomy" id="179855"/>
    <lineage>
        <taxon>Eukaryota</taxon>
        <taxon>Fungi</taxon>
        <taxon>Dikarya</taxon>
        <taxon>Basidiomycota</taxon>
        <taxon>Agaricomycotina</taxon>
        <taxon>Agaricomycetes</taxon>
        <taxon>Agaricomycetidae</taxon>
        <taxon>Agaricales</taxon>
        <taxon>Agaricineae</taxon>
        <taxon>Crepidotaceae</taxon>
        <taxon>Crepidotus</taxon>
    </lineage>
</organism>
<dbReference type="AlphaFoldDB" id="A0A9P6BC85"/>